<keyword evidence="9" id="KW-0677">Repeat</keyword>
<evidence type="ECO:0000256" key="13">
    <source>
        <dbReference type="PROSITE-ProRule" id="PRU00175"/>
    </source>
</evidence>
<name>A0A6A4Q365_LUPAL</name>
<keyword evidence="7 17" id="KW-0808">Transferase</keyword>
<dbReference type="CDD" id="cd22582">
    <property type="entry name" value="BRcat_RBR_unk"/>
    <property type="match status" value="1"/>
</dbReference>
<dbReference type="UniPathway" id="UPA00143"/>
<dbReference type="Gene3D" id="3.30.40.10">
    <property type="entry name" value="Zinc/RING finger domain, C3HC4 (zinc finger)"/>
    <property type="match status" value="1"/>
</dbReference>
<dbReference type="InterPro" id="IPR013083">
    <property type="entry name" value="Znf_RING/FYVE/PHD"/>
</dbReference>
<comment type="similarity">
    <text evidence="5">Belongs to the RBR family. Ariadne subfamily.</text>
</comment>
<dbReference type="FunFam" id="3.30.40.10:FF:000230">
    <property type="entry name" value="RBR-type E3 ubiquitin transferase"/>
    <property type="match status" value="1"/>
</dbReference>
<keyword evidence="8" id="KW-0479">Metal-binding</keyword>
<dbReference type="GO" id="GO:0008270">
    <property type="term" value="F:zinc ion binding"/>
    <property type="evidence" value="ECO:0007669"/>
    <property type="project" value="UniProtKB-KW"/>
</dbReference>
<dbReference type="OrthoDB" id="10009520at2759"/>
<gene>
    <name evidence="17" type="ORF">Lalb_Chr08g0232831</name>
</gene>
<evidence type="ECO:0000256" key="2">
    <source>
        <dbReference type="ARBA" id="ARBA00001947"/>
    </source>
</evidence>
<organism evidence="17 18">
    <name type="scientific">Lupinus albus</name>
    <name type="common">White lupine</name>
    <name type="synonym">Lupinus termis</name>
    <dbReference type="NCBI Taxonomy" id="3870"/>
    <lineage>
        <taxon>Eukaryota</taxon>
        <taxon>Viridiplantae</taxon>
        <taxon>Streptophyta</taxon>
        <taxon>Embryophyta</taxon>
        <taxon>Tracheophyta</taxon>
        <taxon>Spermatophyta</taxon>
        <taxon>Magnoliopsida</taxon>
        <taxon>eudicotyledons</taxon>
        <taxon>Gunneridae</taxon>
        <taxon>Pentapetalae</taxon>
        <taxon>rosids</taxon>
        <taxon>fabids</taxon>
        <taxon>Fabales</taxon>
        <taxon>Fabaceae</taxon>
        <taxon>Papilionoideae</taxon>
        <taxon>50 kb inversion clade</taxon>
        <taxon>genistoids sensu lato</taxon>
        <taxon>core genistoids</taxon>
        <taxon>Genisteae</taxon>
        <taxon>Lupinus</taxon>
    </lineage>
</organism>
<dbReference type="EC" id="2.3.2.31" evidence="6"/>
<evidence type="ECO:0000256" key="9">
    <source>
        <dbReference type="ARBA" id="ARBA00022737"/>
    </source>
</evidence>
<evidence type="ECO:0000256" key="1">
    <source>
        <dbReference type="ARBA" id="ARBA00001798"/>
    </source>
</evidence>
<feature type="domain" description="RING-type" evidence="15">
    <location>
        <begin position="96"/>
        <end position="144"/>
    </location>
</feature>
<dbReference type="Pfam" id="PF01485">
    <property type="entry name" value="IBR"/>
    <property type="match status" value="1"/>
</dbReference>
<evidence type="ECO:0000259" key="15">
    <source>
        <dbReference type="PROSITE" id="PS50089"/>
    </source>
</evidence>
<evidence type="ECO:0000256" key="6">
    <source>
        <dbReference type="ARBA" id="ARBA00012251"/>
    </source>
</evidence>
<dbReference type="PROSITE" id="PS51873">
    <property type="entry name" value="TRIAD"/>
    <property type="match status" value="1"/>
</dbReference>
<dbReference type="SUPFAM" id="SSF57850">
    <property type="entry name" value="RING/U-box"/>
    <property type="match status" value="3"/>
</dbReference>
<keyword evidence="14" id="KW-0732">Signal</keyword>
<feature type="domain" description="RING-type" evidence="16">
    <location>
        <begin position="92"/>
        <end position="295"/>
    </location>
</feature>
<dbReference type="SMART" id="SM00647">
    <property type="entry name" value="IBR"/>
    <property type="match status" value="1"/>
</dbReference>
<keyword evidence="10 13" id="KW-0863">Zinc-finger</keyword>
<comment type="cofactor">
    <cofactor evidence="2">
        <name>Zn(2+)</name>
        <dbReference type="ChEBI" id="CHEBI:29105"/>
    </cofactor>
</comment>
<comment type="caution">
    <text evidence="17">The sequence shown here is derived from an EMBL/GenBank/DDBJ whole genome shotgun (WGS) entry which is preliminary data.</text>
</comment>
<comment type="pathway">
    <text evidence="4">Protein modification; protein ubiquitination.</text>
</comment>
<feature type="signal peptide" evidence="14">
    <location>
        <begin position="1"/>
        <end position="21"/>
    </location>
</feature>
<dbReference type="InterPro" id="IPR002867">
    <property type="entry name" value="IBR_dom"/>
</dbReference>
<dbReference type="InterPro" id="IPR001841">
    <property type="entry name" value="Znf_RING"/>
</dbReference>
<evidence type="ECO:0000256" key="4">
    <source>
        <dbReference type="ARBA" id="ARBA00004906"/>
    </source>
</evidence>
<proteinExistence type="inferred from homology"/>
<dbReference type="AlphaFoldDB" id="A0A6A4Q365"/>
<evidence type="ECO:0000256" key="10">
    <source>
        <dbReference type="ARBA" id="ARBA00022771"/>
    </source>
</evidence>
<protein>
    <recommendedName>
        <fullName evidence="6">RBR-type E3 ubiquitin transferase</fullName>
        <ecNumber evidence="6">2.3.2.31</ecNumber>
    </recommendedName>
</protein>
<dbReference type="GO" id="GO:0061630">
    <property type="term" value="F:ubiquitin protein ligase activity"/>
    <property type="evidence" value="ECO:0007669"/>
    <property type="project" value="UniProtKB-EC"/>
</dbReference>
<evidence type="ECO:0000256" key="14">
    <source>
        <dbReference type="SAM" id="SignalP"/>
    </source>
</evidence>
<dbReference type="Proteomes" id="UP000447434">
    <property type="component" value="Chromosome 8"/>
</dbReference>
<evidence type="ECO:0000259" key="16">
    <source>
        <dbReference type="PROSITE" id="PS51873"/>
    </source>
</evidence>
<evidence type="ECO:0000256" key="7">
    <source>
        <dbReference type="ARBA" id="ARBA00022679"/>
    </source>
</evidence>
<keyword evidence="18" id="KW-1185">Reference proteome</keyword>
<evidence type="ECO:0000256" key="12">
    <source>
        <dbReference type="ARBA" id="ARBA00022833"/>
    </source>
</evidence>
<evidence type="ECO:0000256" key="3">
    <source>
        <dbReference type="ARBA" id="ARBA00003976"/>
    </source>
</evidence>
<evidence type="ECO:0000256" key="11">
    <source>
        <dbReference type="ARBA" id="ARBA00022786"/>
    </source>
</evidence>
<evidence type="ECO:0000313" key="17">
    <source>
        <dbReference type="EMBL" id="KAE9608190.1"/>
    </source>
</evidence>
<dbReference type="PROSITE" id="PS50089">
    <property type="entry name" value="ZF_RING_2"/>
    <property type="match status" value="1"/>
</dbReference>
<dbReference type="GO" id="GO:0016567">
    <property type="term" value="P:protein ubiquitination"/>
    <property type="evidence" value="ECO:0007669"/>
    <property type="project" value="UniProtKB-UniPathway"/>
</dbReference>
<keyword evidence="11" id="KW-0833">Ubl conjugation pathway</keyword>
<reference evidence="18" key="1">
    <citation type="journal article" date="2020" name="Nat. Commun.">
        <title>Genome sequence of the cluster root forming white lupin.</title>
        <authorList>
            <person name="Hufnagel B."/>
            <person name="Marques A."/>
            <person name="Soriano A."/>
            <person name="Marques L."/>
            <person name="Divol F."/>
            <person name="Doumas P."/>
            <person name="Sallet E."/>
            <person name="Mancinotti D."/>
            <person name="Carrere S."/>
            <person name="Marande W."/>
            <person name="Arribat S."/>
            <person name="Keller J."/>
            <person name="Huneau C."/>
            <person name="Blein T."/>
            <person name="Aime D."/>
            <person name="Laguerre M."/>
            <person name="Taylor J."/>
            <person name="Schubert V."/>
            <person name="Nelson M."/>
            <person name="Geu-Flores F."/>
            <person name="Crespi M."/>
            <person name="Gallardo-Guerrero K."/>
            <person name="Delaux P.-M."/>
            <person name="Salse J."/>
            <person name="Berges H."/>
            <person name="Guyot R."/>
            <person name="Gouzy J."/>
            <person name="Peret B."/>
        </authorList>
    </citation>
    <scope>NUCLEOTIDE SEQUENCE [LARGE SCALE GENOMIC DNA]</scope>
    <source>
        <strain evidence="18">cv. Amiga</strain>
    </source>
</reference>
<dbReference type="InterPro" id="IPR044066">
    <property type="entry name" value="TRIAD_supradom"/>
</dbReference>
<keyword evidence="12" id="KW-0862">Zinc</keyword>
<dbReference type="EMBL" id="WOCE01000008">
    <property type="protein sequence ID" value="KAE9608190.1"/>
    <property type="molecule type" value="Genomic_DNA"/>
</dbReference>
<feature type="chain" id="PRO_5025336587" description="RBR-type E3 ubiquitin transferase" evidence="14">
    <location>
        <begin position="22"/>
        <end position="295"/>
    </location>
</feature>
<dbReference type="PANTHER" id="PTHR11685">
    <property type="entry name" value="RBR FAMILY RING FINGER AND IBR DOMAIN-CONTAINING"/>
    <property type="match status" value="1"/>
</dbReference>
<evidence type="ECO:0000256" key="8">
    <source>
        <dbReference type="ARBA" id="ARBA00022723"/>
    </source>
</evidence>
<evidence type="ECO:0000313" key="18">
    <source>
        <dbReference type="Proteomes" id="UP000447434"/>
    </source>
</evidence>
<comment type="catalytic activity">
    <reaction evidence="1">
        <text>[E2 ubiquitin-conjugating enzyme]-S-ubiquitinyl-L-cysteine + [acceptor protein]-L-lysine = [E2 ubiquitin-conjugating enzyme]-L-cysteine + [acceptor protein]-N(6)-ubiquitinyl-L-lysine.</text>
        <dbReference type="EC" id="2.3.2.31"/>
    </reaction>
</comment>
<keyword evidence="17" id="KW-0012">Acyltransferase</keyword>
<comment type="function">
    <text evidence="3">Might act as an E3 ubiquitin-protein ligase, or as part of E3 complex, which accepts ubiquitin from specific E2 ubiquitin-conjugating enzymes and then transfers it to substrates.</text>
</comment>
<dbReference type="Gene3D" id="1.20.120.1750">
    <property type="match status" value="1"/>
</dbReference>
<evidence type="ECO:0000256" key="5">
    <source>
        <dbReference type="ARBA" id="ARBA00005884"/>
    </source>
</evidence>
<accession>A0A6A4Q365</accession>
<dbReference type="InterPro" id="IPR031127">
    <property type="entry name" value="E3_UB_ligase_RBR"/>
</dbReference>
<sequence>MFYLFLLYCFSATLFLMQINAAILIYCKTKSKMGNNVCKLCNPIIKLITKVRKKPSKSSTTSTIVPSFIDLFQQNLLEFNNNDNPIAVNDTPVFICQICFESKPLRESLNIEGCNHFYCTNCTLKYIISKLQDNVLNLVCPEPRCMGVLNPHYCKTFLPNNVSVWWENALSESVIPENVKFYCPFQDCSALLINDGNEGEVIRDSECPHCKRNICVQCKAPWHADLSCEKFQMMKGKEDDLMKDLAKRRNWKRCPKCKHYVERNGGCCDMRCRFVFFLSFFSRLHDVFFVRAYHD</sequence>